<protein>
    <submittedName>
        <fullName evidence="2">Uncharacterized protein</fullName>
    </submittedName>
</protein>
<evidence type="ECO:0000313" key="2">
    <source>
        <dbReference type="Ensembl" id="ENSOCUP00000033458.1"/>
    </source>
</evidence>
<dbReference type="Ensembl" id="ENSOCUT00000056677.1">
    <property type="protein sequence ID" value="ENSOCUP00000033458.1"/>
    <property type="gene ID" value="ENSOCUG00000033319.1"/>
</dbReference>
<name>A0A5F9CIG3_RABIT</name>
<keyword evidence="3" id="KW-1185">Reference proteome</keyword>
<dbReference type="AlphaFoldDB" id="A0A5F9CIG3"/>
<dbReference type="Proteomes" id="UP000001811">
    <property type="component" value="Unplaced"/>
</dbReference>
<evidence type="ECO:0000313" key="3">
    <source>
        <dbReference type="Proteomes" id="UP000001811"/>
    </source>
</evidence>
<reference evidence="2" key="2">
    <citation type="submission" date="2025-08" db="UniProtKB">
        <authorList>
            <consortium name="Ensembl"/>
        </authorList>
    </citation>
    <scope>IDENTIFICATION</scope>
    <source>
        <strain evidence="2">Thorbecke</strain>
    </source>
</reference>
<organism evidence="2 3">
    <name type="scientific">Oryctolagus cuniculus</name>
    <name type="common">Rabbit</name>
    <dbReference type="NCBI Taxonomy" id="9986"/>
    <lineage>
        <taxon>Eukaryota</taxon>
        <taxon>Metazoa</taxon>
        <taxon>Chordata</taxon>
        <taxon>Craniata</taxon>
        <taxon>Vertebrata</taxon>
        <taxon>Euteleostomi</taxon>
        <taxon>Mammalia</taxon>
        <taxon>Eutheria</taxon>
        <taxon>Euarchontoglires</taxon>
        <taxon>Glires</taxon>
        <taxon>Lagomorpha</taxon>
        <taxon>Leporidae</taxon>
        <taxon>Oryctolagus</taxon>
    </lineage>
</organism>
<feature type="region of interest" description="Disordered" evidence="1">
    <location>
        <begin position="147"/>
        <end position="189"/>
    </location>
</feature>
<proteinExistence type="predicted"/>
<dbReference type="Bgee" id="ENSOCUG00000033319">
    <property type="expression patterns" value="Expressed in blood and 17 other cell types or tissues"/>
</dbReference>
<dbReference type="InParanoid" id="A0A5F9CIG3"/>
<sequence length="202" mass="21058">MATAGAPRRFCRCACFCTENLYVARYGLHVRFRDERQLRRDYGAVLRARGCVGAEDFRQLLAEVAAPARPPCADAFPRGLDPSVPAPEGPLSPPFPPFRPAPAVPAPGMRSRGWAAGAGALAQGVTAGGRGCRALAPLPRGCVAASARRGVSSPGEPSVALDRDPALRGPGGSRPIRAQPGEPLPATAPAPTCMALRFLART</sequence>
<accession>A0A5F9CIG3</accession>
<reference evidence="2" key="3">
    <citation type="submission" date="2025-09" db="UniProtKB">
        <authorList>
            <consortium name="Ensembl"/>
        </authorList>
    </citation>
    <scope>IDENTIFICATION</scope>
    <source>
        <strain evidence="2">Thorbecke</strain>
    </source>
</reference>
<reference evidence="2 3" key="1">
    <citation type="journal article" date="2011" name="Nature">
        <title>A high-resolution map of human evolutionary constraint using 29 mammals.</title>
        <authorList>
            <person name="Lindblad-Toh K."/>
            <person name="Garber M."/>
            <person name="Zuk O."/>
            <person name="Lin M.F."/>
            <person name="Parker B.J."/>
            <person name="Washietl S."/>
            <person name="Kheradpour P."/>
            <person name="Ernst J."/>
            <person name="Jordan G."/>
            <person name="Mauceli E."/>
            <person name="Ward L.D."/>
            <person name="Lowe C.B."/>
            <person name="Holloway A.K."/>
            <person name="Clamp M."/>
            <person name="Gnerre S."/>
            <person name="Alfoldi J."/>
            <person name="Beal K."/>
            <person name="Chang J."/>
            <person name="Clawson H."/>
            <person name="Cuff J."/>
            <person name="Di Palma F."/>
            <person name="Fitzgerald S."/>
            <person name="Flicek P."/>
            <person name="Guttman M."/>
            <person name="Hubisz M.J."/>
            <person name="Jaffe D.B."/>
            <person name="Jungreis I."/>
            <person name="Kent W.J."/>
            <person name="Kostka D."/>
            <person name="Lara M."/>
            <person name="Martins A.L."/>
            <person name="Massingham T."/>
            <person name="Moltke I."/>
            <person name="Raney B.J."/>
            <person name="Rasmussen M.D."/>
            <person name="Robinson J."/>
            <person name="Stark A."/>
            <person name="Vilella A.J."/>
            <person name="Wen J."/>
            <person name="Xie X."/>
            <person name="Zody M.C."/>
            <person name="Baldwin J."/>
            <person name="Bloom T."/>
            <person name="Chin C.W."/>
            <person name="Heiman D."/>
            <person name="Nicol R."/>
            <person name="Nusbaum C."/>
            <person name="Young S."/>
            <person name="Wilkinson J."/>
            <person name="Worley K.C."/>
            <person name="Kovar C.L."/>
            <person name="Muzny D.M."/>
            <person name="Gibbs R.A."/>
            <person name="Cree A."/>
            <person name="Dihn H.H."/>
            <person name="Fowler G."/>
            <person name="Jhangiani S."/>
            <person name="Joshi V."/>
            <person name="Lee S."/>
            <person name="Lewis L.R."/>
            <person name="Nazareth L.V."/>
            <person name="Okwuonu G."/>
            <person name="Santibanez J."/>
            <person name="Warren W.C."/>
            <person name="Mardis E.R."/>
            <person name="Weinstock G.M."/>
            <person name="Wilson R.K."/>
            <person name="Delehaunty K."/>
            <person name="Dooling D."/>
            <person name="Fronik C."/>
            <person name="Fulton L."/>
            <person name="Fulton B."/>
            <person name="Graves T."/>
            <person name="Minx P."/>
            <person name="Sodergren E."/>
            <person name="Birney E."/>
            <person name="Margulies E.H."/>
            <person name="Herrero J."/>
            <person name="Green E.D."/>
            <person name="Haussler D."/>
            <person name="Siepel A."/>
            <person name="Goldman N."/>
            <person name="Pollard K.S."/>
            <person name="Pedersen J.S."/>
            <person name="Lander E.S."/>
            <person name="Kellis M."/>
        </authorList>
    </citation>
    <scope>NUCLEOTIDE SEQUENCE [LARGE SCALE GENOMIC DNA]</scope>
    <source>
        <strain evidence="3">Thorbecke</strain>
    </source>
</reference>
<evidence type="ECO:0000256" key="1">
    <source>
        <dbReference type="SAM" id="MobiDB-lite"/>
    </source>
</evidence>